<evidence type="ECO:0000256" key="9">
    <source>
        <dbReference type="ARBA" id="ARBA00038388"/>
    </source>
</evidence>
<dbReference type="OrthoDB" id="2079174at2"/>
<dbReference type="InterPro" id="IPR003838">
    <property type="entry name" value="ABC3_permease_C"/>
</dbReference>
<feature type="region of interest" description="Disordered" evidence="10">
    <location>
        <begin position="229"/>
        <end position="250"/>
    </location>
</feature>
<dbReference type="AlphaFoldDB" id="A0A0H5SEZ0"/>
<feature type="transmembrane region" description="Helical" evidence="11">
    <location>
        <begin position="865"/>
        <end position="893"/>
    </location>
</feature>
<evidence type="ECO:0000256" key="3">
    <source>
        <dbReference type="ARBA" id="ARBA00022475"/>
    </source>
</evidence>
<evidence type="ECO:0000256" key="11">
    <source>
        <dbReference type="SAM" id="Phobius"/>
    </source>
</evidence>
<evidence type="ECO:0000313" key="14">
    <source>
        <dbReference type="Proteomes" id="UP000236497"/>
    </source>
</evidence>
<dbReference type="InterPro" id="IPR017911">
    <property type="entry name" value="MacB-like_ATP-bd"/>
</dbReference>
<dbReference type="InterPro" id="IPR017871">
    <property type="entry name" value="ABC_transporter-like_CS"/>
</dbReference>
<dbReference type="GO" id="GO:0022857">
    <property type="term" value="F:transmembrane transporter activity"/>
    <property type="evidence" value="ECO:0007669"/>
    <property type="project" value="UniProtKB-ARBA"/>
</dbReference>
<dbReference type="PROSITE" id="PS00211">
    <property type="entry name" value="ABC_TRANSPORTER_1"/>
    <property type="match status" value="1"/>
</dbReference>
<feature type="domain" description="ABC transporter" evidence="12">
    <location>
        <begin position="2"/>
        <end position="240"/>
    </location>
</feature>
<keyword evidence="4 11" id="KW-0812">Transmembrane</keyword>
<dbReference type="FunFam" id="3.40.50.300:FF:000032">
    <property type="entry name" value="Export ABC transporter ATP-binding protein"/>
    <property type="match status" value="1"/>
</dbReference>
<evidence type="ECO:0000256" key="10">
    <source>
        <dbReference type="SAM" id="MobiDB-lite"/>
    </source>
</evidence>
<evidence type="ECO:0000256" key="5">
    <source>
        <dbReference type="ARBA" id="ARBA00022741"/>
    </source>
</evidence>
<dbReference type="CDD" id="cd03255">
    <property type="entry name" value="ABC_MJ0796_LolCDE_FtsE"/>
    <property type="match status" value="1"/>
</dbReference>
<evidence type="ECO:0000256" key="6">
    <source>
        <dbReference type="ARBA" id="ARBA00022840"/>
    </source>
</evidence>
<evidence type="ECO:0000256" key="7">
    <source>
        <dbReference type="ARBA" id="ARBA00022989"/>
    </source>
</evidence>
<dbReference type="InterPro" id="IPR003439">
    <property type="entry name" value="ABC_transporter-like_ATP-bd"/>
</dbReference>
<evidence type="ECO:0000256" key="1">
    <source>
        <dbReference type="ARBA" id="ARBA00004429"/>
    </source>
</evidence>
<evidence type="ECO:0000256" key="2">
    <source>
        <dbReference type="ARBA" id="ARBA00022448"/>
    </source>
</evidence>
<dbReference type="InterPro" id="IPR003593">
    <property type="entry name" value="AAA+_ATPase"/>
</dbReference>
<feature type="transmembrane region" description="Helical" evidence="11">
    <location>
        <begin position="273"/>
        <end position="292"/>
    </location>
</feature>
<evidence type="ECO:0000256" key="8">
    <source>
        <dbReference type="ARBA" id="ARBA00023136"/>
    </source>
</evidence>
<dbReference type="GO" id="GO:0005886">
    <property type="term" value="C:plasma membrane"/>
    <property type="evidence" value="ECO:0007669"/>
    <property type="project" value="UniProtKB-SubCell"/>
</dbReference>
<feature type="transmembrane region" description="Helical" evidence="11">
    <location>
        <begin position="959"/>
        <end position="982"/>
    </location>
</feature>
<dbReference type="SUPFAM" id="SSF52540">
    <property type="entry name" value="P-loop containing nucleoside triphosphate hydrolases"/>
    <property type="match status" value="1"/>
</dbReference>
<keyword evidence="6" id="KW-0067">ATP-binding</keyword>
<evidence type="ECO:0000259" key="12">
    <source>
        <dbReference type="PROSITE" id="PS50893"/>
    </source>
</evidence>
<keyword evidence="5" id="KW-0547">Nucleotide-binding</keyword>
<comment type="similarity">
    <text evidence="9">Belongs to the ABC transporter superfamily. Macrolide exporter (TC 3.A.1.122) family.</text>
</comment>
<dbReference type="SMART" id="SM00382">
    <property type="entry name" value="AAA"/>
    <property type="match status" value="1"/>
</dbReference>
<keyword evidence="3" id="KW-1003">Cell membrane</keyword>
<protein>
    <submittedName>
        <fullName evidence="13">Putative membrane protein</fullName>
    </submittedName>
</protein>
<evidence type="ECO:0000313" key="13">
    <source>
        <dbReference type="EMBL" id="CRZ34022.1"/>
    </source>
</evidence>
<accession>A0A0H5SEZ0</accession>
<dbReference type="EMBL" id="CVTD020000010">
    <property type="protein sequence ID" value="CRZ34022.1"/>
    <property type="molecule type" value="Genomic_DNA"/>
</dbReference>
<keyword evidence="8 11" id="KW-0472">Membrane</keyword>
<reference evidence="13 14" key="1">
    <citation type="submission" date="2015-06" db="EMBL/GenBank/DDBJ databases">
        <authorList>
            <person name="Wibberg Daniel"/>
        </authorList>
    </citation>
    <scope>NUCLEOTIDE SEQUENCE [LARGE SCALE GENOMIC DNA]</scope>
    <source>
        <strain evidence="13 14">T3/55T</strain>
    </source>
</reference>
<proteinExistence type="inferred from homology"/>
<dbReference type="Pfam" id="PF02687">
    <property type="entry name" value="FtsX"/>
    <property type="match status" value="1"/>
</dbReference>
<organism evidence="13 14">
    <name type="scientific">Herbinix hemicellulosilytica</name>
    <dbReference type="NCBI Taxonomy" id="1564487"/>
    <lineage>
        <taxon>Bacteria</taxon>
        <taxon>Bacillati</taxon>
        <taxon>Bacillota</taxon>
        <taxon>Clostridia</taxon>
        <taxon>Lachnospirales</taxon>
        <taxon>Lachnospiraceae</taxon>
        <taxon>Herbinix</taxon>
    </lineage>
</organism>
<dbReference type="PANTHER" id="PTHR42798">
    <property type="entry name" value="LIPOPROTEIN-RELEASING SYSTEM ATP-BINDING PROTEIN LOLD"/>
    <property type="match status" value="1"/>
</dbReference>
<feature type="compositionally biased region" description="Basic and acidic residues" evidence="10">
    <location>
        <begin position="229"/>
        <end position="244"/>
    </location>
</feature>
<dbReference type="Proteomes" id="UP000236497">
    <property type="component" value="Unassembled WGS sequence"/>
</dbReference>
<keyword evidence="2" id="KW-0813">Transport</keyword>
<dbReference type="Pfam" id="PF00005">
    <property type="entry name" value="ABC_tran"/>
    <property type="match status" value="1"/>
</dbReference>
<dbReference type="PANTHER" id="PTHR42798:SF6">
    <property type="entry name" value="CELL DIVISION ATP-BINDING PROTEIN FTSE"/>
    <property type="match status" value="1"/>
</dbReference>
<dbReference type="RefSeq" id="WP_103202144.1">
    <property type="nucleotide sequence ID" value="NZ_CVTD020000010.1"/>
</dbReference>
<dbReference type="GO" id="GO:0016887">
    <property type="term" value="F:ATP hydrolysis activity"/>
    <property type="evidence" value="ECO:0007669"/>
    <property type="project" value="InterPro"/>
</dbReference>
<comment type="subcellular location">
    <subcellularLocation>
        <location evidence="1">Cell inner membrane</location>
        <topology evidence="1">Multi-pass membrane protein</topology>
    </subcellularLocation>
</comment>
<dbReference type="InterPro" id="IPR027417">
    <property type="entry name" value="P-loop_NTPase"/>
</dbReference>
<dbReference type="PROSITE" id="PS50893">
    <property type="entry name" value="ABC_TRANSPORTER_2"/>
    <property type="match status" value="1"/>
</dbReference>
<dbReference type="GO" id="GO:0098796">
    <property type="term" value="C:membrane protein complex"/>
    <property type="evidence" value="ECO:0007669"/>
    <property type="project" value="UniProtKB-ARBA"/>
</dbReference>
<gene>
    <name evidence="13" type="ORF">HHT355_0819</name>
</gene>
<keyword evidence="7 11" id="KW-1133">Transmembrane helix</keyword>
<name>A0A0H5SEZ0_HERHM</name>
<dbReference type="GO" id="GO:0005524">
    <property type="term" value="F:ATP binding"/>
    <property type="evidence" value="ECO:0007669"/>
    <property type="project" value="UniProtKB-KW"/>
</dbReference>
<dbReference type="Gene3D" id="3.40.50.300">
    <property type="entry name" value="P-loop containing nucleotide triphosphate hydrolases"/>
    <property type="match status" value="1"/>
</dbReference>
<evidence type="ECO:0000256" key="4">
    <source>
        <dbReference type="ARBA" id="ARBA00022692"/>
    </source>
</evidence>
<feature type="transmembrane region" description="Helical" evidence="11">
    <location>
        <begin position="914"/>
        <end position="947"/>
    </location>
</feature>
<keyword evidence="14" id="KW-1185">Reference proteome</keyword>
<sequence>MLELKKITKVYHTGGEDVEALKGIDLKFRDNEFVSILGPSGCGKTTLLNIIGGLDQYTSGDLVINGISTKEYKDRDWDTYRNHSVGFVFQSYNLIPHQTVLSNVELALTLSGVSKKERRKRAKEALEKVGLANQIRKKPSQLSGGQMQRVAIARAIVNNPDIILADEPTGALDTETSIQVMDILKEIAKDRLVVMVTHNPDLAEKYSTRIVKMLDGNIISDSKPITDEELQKETAKAQSREEINRKKKKPSMSFGTSFGLSLKNLITKKGRTALTSFAGSIGIIGIALIYAVSSGTTTFIDHVQEETLASYPLTIEAKNVDITTLLSTFMGKAHSVSEHEDDAIYQKAMLYEMTNAMNSLETQENDLKAFKEYIEKERTDENSKLGMALAGVQYSYDIDLQVYTKNVDGTIIRSDTEAMTLELMKKYLNIDMSNMLALRERSIMGSSSSIMTSSMNLWKELIPGENGEAVNDVIERQYDLVYGRWPSRYDEIILFVDENNEIDDMTLYALGLKSEEEMKKLMEASVNHTTVDYEVQKWSYEEICDMDFRTVLNSDCYIYDEKTGTYTDLRNTEAGLKYLYDNALKLKVVGIAKPSENSIASSNRSYIGYTSDLTKYVIENAYNSEAVKEQKANPNIDIFTGLPFKDNDGTVTTEEKAKEFKEYIEALDVSGKANAYIKIMSIPSDEEIEQFISSTLENMSRADMEAAMAPAIVQQTGMDEATITGYISSMSDDDLKAMFIQALTEQYSAQYAEQVNRQMSSMTNEQLAAALDMEVSQYNDEMCAKLYDEILEFSDSTYEDNLIKLGCVDMDSPTAINLYASTFENKDAIKDAIAEYNESVDDLKEITYTDYVGLMMSSVTTIINAITYVLIAFVAVSLIVSSIMIGVITLISVQERTKEIGILRAIGASKRNISTMFSAETVIIGFTSGLLGVVITYLLCIPINLILHRLTGLNNLSAILPVQTAVILIVISILLTLIAGIIPSRSAAKKDPVVALRTE</sequence>